<keyword evidence="2 7" id="KW-0645">Protease</keyword>
<feature type="binding site" evidence="7 9">
    <location>
        <position position="383"/>
    </location>
    <ligand>
        <name>Zn(2+)</name>
        <dbReference type="ChEBI" id="CHEBI:29105"/>
        <label>2</label>
    </ligand>
</feature>
<dbReference type="CDD" id="cd03892">
    <property type="entry name" value="M20_peptT"/>
    <property type="match status" value="1"/>
</dbReference>
<dbReference type="NCBIfam" id="NF009920">
    <property type="entry name" value="PRK13381.1"/>
    <property type="match status" value="1"/>
</dbReference>
<dbReference type="PIRSF" id="PIRSF037215">
    <property type="entry name" value="Peptidase_M20B"/>
    <property type="match status" value="1"/>
</dbReference>
<dbReference type="STRING" id="1849968.A8C32_01015"/>
<feature type="binding site" evidence="7 9">
    <location>
        <position position="201"/>
    </location>
    <ligand>
        <name>Zn(2+)</name>
        <dbReference type="ChEBI" id="CHEBI:29105"/>
        <label>1</label>
    </ligand>
</feature>
<feature type="domain" description="Peptidase M20 dimerisation" evidence="10">
    <location>
        <begin position="210"/>
        <end position="312"/>
    </location>
</feature>
<keyword evidence="6 7" id="KW-0482">Metalloprotease</keyword>
<dbReference type="Gene3D" id="3.30.70.360">
    <property type="match status" value="1"/>
</dbReference>
<feature type="active site" evidence="7 8">
    <location>
        <position position="83"/>
    </location>
</feature>
<dbReference type="AlphaFoldDB" id="A0A1E5TBX9"/>
<comment type="caution">
    <text evidence="11">The sequence shown here is derived from an EMBL/GenBank/DDBJ whole genome shotgun (WGS) entry which is preliminary data.</text>
</comment>
<evidence type="ECO:0000256" key="4">
    <source>
        <dbReference type="ARBA" id="ARBA00022801"/>
    </source>
</evidence>
<comment type="similarity">
    <text evidence="1 7">Belongs to the peptidase M20B family.</text>
</comment>
<dbReference type="PROSITE" id="PS00759">
    <property type="entry name" value="ARGE_DAPE_CPG2_2"/>
    <property type="match status" value="1"/>
</dbReference>
<dbReference type="NCBIfam" id="NF003976">
    <property type="entry name" value="PRK05469.1"/>
    <property type="match status" value="1"/>
</dbReference>
<evidence type="ECO:0000256" key="6">
    <source>
        <dbReference type="ARBA" id="ARBA00023049"/>
    </source>
</evidence>
<dbReference type="EMBL" id="MDJD01000028">
    <property type="protein sequence ID" value="OEK08884.1"/>
    <property type="molecule type" value="Genomic_DNA"/>
</dbReference>
<dbReference type="GO" id="GO:0008270">
    <property type="term" value="F:zinc ion binding"/>
    <property type="evidence" value="ECO:0007669"/>
    <property type="project" value="UniProtKB-UniRule"/>
</dbReference>
<dbReference type="SUPFAM" id="SSF55031">
    <property type="entry name" value="Bacterial exopeptidase dimerisation domain"/>
    <property type="match status" value="1"/>
</dbReference>
<evidence type="ECO:0000256" key="1">
    <source>
        <dbReference type="ARBA" id="ARBA00009692"/>
    </source>
</evidence>
<dbReference type="GO" id="GO:0045148">
    <property type="term" value="F:tripeptide aminopeptidase activity"/>
    <property type="evidence" value="ECO:0007669"/>
    <property type="project" value="UniProtKB-UniRule"/>
</dbReference>
<feature type="binding site" evidence="7 9">
    <location>
        <position position="81"/>
    </location>
    <ligand>
        <name>Zn(2+)</name>
        <dbReference type="ChEBI" id="CHEBI:29105"/>
        <label>1</label>
    </ligand>
</feature>
<dbReference type="OrthoDB" id="9804934at2"/>
<comment type="cofactor">
    <cofactor evidence="7 9">
        <name>Zn(2+)</name>
        <dbReference type="ChEBI" id="CHEBI:29105"/>
    </cofactor>
    <text evidence="7 9">Binds 2 Zn(2+) ions per subunit.</text>
</comment>
<dbReference type="RefSeq" id="WP_069829565.1">
    <property type="nucleotide sequence ID" value="NZ_MDJD01000028.1"/>
</dbReference>
<dbReference type="InterPro" id="IPR036264">
    <property type="entry name" value="Bact_exopeptidase_dim_dom"/>
</dbReference>
<dbReference type="GO" id="GO:0043171">
    <property type="term" value="P:peptide catabolic process"/>
    <property type="evidence" value="ECO:0007669"/>
    <property type="project" value="UniProtKB-UniRule"/>
</dbReference>
<dbReference type="InterPro" id="IPR001261">
    <property type="entry name" value="ArgE/DapE_CS"/>
</dbReference>
<dbReference type="PANTHER" id="PTHR42994">
    <property type="entry name" value="PEPTIDASE T"/>
    <property type="match status" value="1"/>
</dbReference>
<evidence type="ECO:0000256" key="2">
    <source>
        <dbReference type="ARBA" id="ARBA00022670"/>
    </source>
</evidence>
<keyword evidence="7" id="KW-0963">Cytoplasm</keyword>
<evidence type="ECO:0000256" key="7">
    <source>
        <dbReference type="HAMAP-Rule" id="MF_00550"/>
    </source>
</evidence>
<evidence type="ECO:0000313" key="12">
    <source>
        <dbReference type="Proteomes" id="UP000095713"/>
    </source>
</evidence>
<evidence type="ECO:0000256" key="8">
    <source>
        <dbReference type="PIRSR" id="PIRSR037215-1"/>
    </source>
</evidence>
<feature type="binding site" evidence="7 9">
    <location>
        <position position="179"/>
    </location>
    <ligand>
        <name>Zn(2+)</name>
        <dbReference type="ChEBI" id="CHEBI:29105"/>
        <label>2</label>
    </ligand>
</feature>
<accession>A0A1E5TBX9</accession>
<dbReference type="Pfam" id="PF01546">
    <property type="entry name" value="Peptidase_M20"/>
    <property type="match status" value="1"/>
</dbReference>
<dbReference type="Pfam" id="PF07687">
    <property type="entry name" value="M20_dimer"/>
    <property type="match status" value="1"/>
</dbReference>
<dbReference type="SUPFAM" id="SSF53187">
    <property type="entry name" value="Zn-dependent exopeptidases"/>
    <property type="match status" value="1"/>
</dbReference>
<comment type="subcellular location">
    <subcellularLocation>
        <location evidence="7">Cytoplasm</location>
    </subcellularLocation>
</comment>
<feature type="active site" description="Proton acceptor" evidence="7 8">
    <location>
        <position position="178"/>
    </location>
</feature>
<dbReference type="PROSITE" id="PS00758">
    <property type="entry name" value="ARGE_DAPE_CPG2_1"/>
    <property type="match status" value="1"/>
</dbReference>
<comment type="function">
    <text evidence="7">Cleaves the N-terminal amino acid of tripeptides.</text>
</comment>
<evidence type="ECO:0000256" key="9">
    <source>
        <dbReference type="PIRSR" id="PIRSR037215-2"/>
    </source>
</evidence>
<dbReference type="InterPro" id="IPR010161">
    <property type="entry name" value="Peptidase_M20B"/>
</dbReference>
<evidence type="ECO:0000313" key="11">
    <source>
        <dbReference type="EMBL" id="OEK08884.1"/>
    </source>
</evidence>
<dbReference type="NCBIfam" id="TIGR01882">
    <property type="entry name" value="peptidase-T"/>
    <property type="match status" value="1"/>
</dbReference>
<keyword evidence="7" id="KW-0031">Aminopeptidase</keyword>
<protein>
    <recommendedName>
        <fullName evidence="7">Peptidase T</fullName>
        <ecNumber evidence="7">3.4.11.4</ecNumber>
    </recommendedName>
    <alternativeName>
        <fullName evidence="7">Aminotripeptidase</fullName>
        <shortName evidence="7">Tripeptidase</shortName>
    </alternativeName>
    <alternativeName>
        <fullName evidence="7">Tripeptide aminopeptidase</fullName>
    </alternativeName>
</protein>
<keyword evidence="5 7" id="KW-0862">Zinc</keyword>
<feature type="binding site" evidence="7 9">
    <location>
        <position position="144"/>
    </location>
    <ligand>
        <name>Zn(2+)</name>
        <dbReference type="ChEBI" id="CHEBI:29105"/>
        <label>2</label>
    </ligand>
</feature>
<sequence>MISKKHIIKRFVSYVTIDTESDPKSDSTPSTKKQWDLANNLAEELKSIGMQEVTIDDNAYIMATLPSNVEHDVPTIGFISHFDTSPDFTGANVNPQIIENYDGKDIILNETENIVLSPDYFEDLLLYKGQTLITTDGTTLLGADDKAGICEIVSAMEYLINHPEIKHGKIRVGFTPDEEIGRGAHKFDVKKFGADWAYTMDGSQIGELEYENFNAAGAVVKIKGKIVHPGYAKGKMINSMYIATEFINSLPRMETPEHTDGYQGFFHLHDMKGDVEETVLEYIIRDHDKGHFEARKEVMIKLTNEINSQYGRTVITTEIKDQYFNMKEKVESVMHIVDIAEKAMKELNIEPLIKAIRGGTDGSQLSYMGLPCPNIFAGGHNFHGRYEYVPVESMIKATEVICKIAELTAKEK</sequence>
<evidence type="ECO:0000256" key="3">
    <source>
        <dbReference type="ARBA" id="ARBA00022723"/>
    </source>
</evidence>
<dbReference type="InterPro" id="IPR011650">
    <property type="entry name" value="Peptidase_M20_dimer"/>
</dbReference>
<gene>
    <name evidence="7" type="primary">pepT</name>
    <name evidence="11" type="ORF">A8C32_01015</name>
</gene>
<proteinExistence type="inferred from homology"/>
<reference evidence="11 12" key="1">
    <citation type="submission" date="2016-05" db="EMBL/GenBank/DDBJ databases">
        <title>Draft Genome Sequence of Algibacter sp. Strain SK-16 Isolated from the Surface Water of Aburatsubo Inlet.</title>
        <authorList>
            <person name="Wong S.-K."/>
            <person name="Yoshizawa S."/>
            <person name="Nakajima Y."/>
            <person name="Ogura Y."/>
            <person name="Tetsuya H."/>
            <person name="Hamasaki K."/>
        </authorList>
    </citation>
    <scope>NUCLEOTIDE SEQUENCE [LARGE SCALE GENOMIC DNA]</scope>
    <source>
        <strain evidence="11 12">SK-16</strain>
    </source>
</reference>
<dbReference type="HAMAP" id="MF_00550">
    <property type="entry name" value="Aminopeptidase_M20"/>
    <property type="match status" value="1"/>
</dbReference>
<keyword evidence="12" id="KW-1185">Reference proteome</keyword>
<dbReference type="Gene3D" id="3.40.630.10">
    <property type="entry name" value="Zn peptidases"/>
    <property type="match status" value="1"/>
</dbReference>
<comment type="catalytic activity">
    <reaction evidence="7">
        <text>Release of the N-terminal residue from a tripeptide.</text>
        <dbReference type="EC" id="3.4.11.4"/>
    </reaction>
</comment>
<dbReference type="GO" id="GO:0006508">
    <property type="term" value="P:proteolysis"/>
    <property type="evidence" value="ECO:0007669"/>
    <property type="project" value="UniProtKB-UniRule"/>
</dbReference>
<keyword evidence="4 7" id="KW-0378">Hydrolase</keyword>
<feature type="binding site" evidence="7 9">
    <location>
        <position position="144"/>
    </location>
    <ligand>
        <name>Zn(2+)</name>
        <dbReference type="ChEBI" id="CHEBI:29105"/>
        <label>1</label>
    </ligand>
</feature>
<evidence type="ECO:0000259" key="10">
    <source>
        <dbReference type="Pfam" id="PF07687"/>
    </source>
</evidence>
<dbReference type="Proteomes" id="UP000095713">
    <property type="component" value="Unassembled WGS sequence"/>
</dbReference>
<evidence type="ECO:0000256" key="5">
    <source>
        <dbReference type="ARBA" id="ARBA00022833"/>
    </source>
</evidence>
<name>A0A1E5TBX9_9FLAO</name>
<dbReference type="PANTHER" id="PTHR42994:SF1">
    <property type="entry name" value="PEPTIDASE T"/>
    <property type="match status" value="1"/>
</dbReference>
<dbReference type="EC" id="3.4.11.4" evidence="7"/>
<dbReference type="InterPro" id="IPR002933">
    <property type="entry name" value="Peptidase_M20"/>
</dbReference>
<dbReference type="GO" id="GO:0005829">
    <property type="term" value="C:cytosol"/>
    <property type="evidence" value="ECO:0007669"/>
    <property type="project" value="TreeGrafter"/>
</dbReference>
<keyword evidence="3 7" id="KW-0479">Metal-binding</keyword>
<organism evidence="11 12">
    <name type="scientific">Flavivirga aquatica</name>
    <dbReference type="NCBI Taxonomy" id="1849968"/>
    <lineage>
        <taxon>Bacteria</taxon>
        <taxon>Pseudomonadati</taxon>
        <taxon>Bacteroidota</taxon>
        <taxon>Flavobacteriia</taxon>
        <taxon>Flavobacteriales</taxon>
        <taxon>Flavobacteriaceae</taxon>
        <taxon>Flavivirga</taxon>
    </lineage>
</organism>
<dbReference type="GO" id="GO:0008237">
    <property type="term" value="F:metallopeptidase activity"/>
    <property type="evidence" value="ECO:0007669"/>
    <property type="project" value="UniProtKB-KW"/>
</dbReference>